<evidence type="ECO:0000313" key="2">
    <source>
        <dbReference type="EMBL" id="OGD74332.1"/>
    </source>
</evidence>
<accession>A0A1F5F3X9</accession>
<protein>
    <submittedName>
        <fullName evidence="2">Uncharacterized protein</fullName>
    </submittedName>
</protein>
<reference evidence="2 3" key="1">
    <citation type="journal article" date="2016" name="Nat. Commun.">
        <title>Thousands of microbial genomes shed light on interconnected biogeochemical processes in an aquifer system.</title>
        <authorList>
            <person name="Anantharaman K."/>
            <person name="Brown C.T."/>
            <person name="Hug L.A."/>
            <person name="Sharon I."/>
            <person name="Castelle C.J."/>
            <person name="Probst A.J."/>
            <person name="Thomas B.C."/>
            <person name="Singh A."/>
            <person name="Wilkins M.J."/>
            <person name="Karaoz U."/>
            <person name="Brodie E.L."/>
            <person name="Williams K.H."/>
            <person name="Hubbard S.S."/>
            <person name="Banfield J.F."/>
        </authorList>
    </citation>
    <scope>NUCLEOTIDE SEQUENCE [LARGE SCALE GENOMIC DNA]</scope>
</reference>
<dbReference type="Proteomes" id="UP000176191">
    <property type="component" value="Unassembled WGS sequence"/>
</dbReference>
<keyword evidence="1" id="KW-0472">Membrane</keyword>
<dbReference type="AlphaFoldDB" id="A0A1F5F3X9"/>
<proteinExistence type="predicted"/>
<organism evidence="2 3">
    <name type="scientific">Candidatus Collierbacteria bacterium RIFOXYA2_FULL_46_10</name>
    <dbReference type="NCBI Taxonomy" id="1817726"/>
    <lineage>
        <taxon>Bacteria</taxon>
        <taxon>Candidatus Collieribacteriota</taxon>
    </lineage>
</organism>
<keyword evidence="1" id="KW-1133">Transmembrane helix</keyword>
<feature type="transmembrane region" description="Helical" evidence="1">
    <location>
        <begin position="32"/>
        <end position="54"/>
    </location>
</feature>
<name>A0A1F5F3X9_9BACT</name>
<feature type="transmembrane region" description="Helical" evidence="1">
    <location>
        <begin position="66"/>
        <end position="87"/>
    </location>
</feature>
<evidence type="ECO:0000313" key="3">
    <source>
        <dbReference type="Proteomes" id="UP000176191"/>
    </source>
</evidence>
<comment type="caution">
    <text evidence="2">The sequence shown here is derived from an EMBL/GenBank/DDBJ whole genome shotgun (WGS) entry which is preliminary data.</text>
</comment>
<sequence length="95" mass="10327">MNTKGEFGVGNGNDAGLNTDIESRETWWRFRLVGGMVGGAICIMTAVAETFSMFEWARTSQGGEKVALNFANLILGYVSIGIASHAIDHKPWMDT</sequence>
<gene>
    <name evidence="2" type="ORF">A2228_02235</name>
</gene>
<evidence type="ECO:0000256" key="1">
    <source>
        <dbReference type="SAM" id="Phobius"/>
    </source>
</evidence>
<dbReference type="EMBL" id="MFAK01000037">
    <property type="protein sequence ID" value="OGD74332.1"/>
    <property type="molecule type" value="Genomic_DNA"/>
</dbReference>
<keyword evidence="1" id="KW-0812">Transmembrane</keyword>